<accession>A0A434AW03</accession>
<gene>
    <name evidence="1" type="ORF">DLK05_07390</name>
</gene>
<comment type="caution">
    <text evidence="1">The sequence shown here is derived from an EMBL/GenBank/DDBJ whole genome shotgun (WGS) entry which is preliminary data.</text>
</comment>
<evidence type="ECO:0000313" key="2">
    <source>
        <dbReference type="Proteomes" id="UP000282985"/>
    </source>
</evidence>
<evidence type="ECO:0000313" key="1">
    <source>
        <dbReference type="EMBL" id="RUT78651.1"/>
    </source>
</evidence>
<proteinExistence type="predicted"/>
<dbReference type="Proteomes" id="UP000282985">
    <property type="component" value="Unassembled WGS sequence"/>
</dbReference>
<organism evidence="1 2">
    <name type="scientific">Ancylomarina longa</name>
    <dbReference type="NCBI Taxonomy" id="2487017"/>
    <lineage>
        <taxon>Bacteria</taxon>
        <taxon>Pseudomonadati</taxon>
        <taxon>Bacteroidota</taxon>
        <taxon>Bacteroidia</taxon>
        <taxon>Marinilabiliales</taxon>
        <taxon>Marinifilaceae</taxon>
        <taxon>Ancylomarina</taxon>
    </lineage>
</organism>
<reference evidence="1 2" key="1">
    <citation type="submission" date="2018-11" db="EMBL/GenBank/DDBJ databases">
        <title>Parancylomarina longa gen. nov., sp. nov., isolated from sediments of southern Okinawa.</title>
        <authorList>
            <person name="Fu T."/>
        </authorList>
    </citation>
    <scope>NUCLEOTIDE SEQUENCE [LARGE SCALE GENOMIC DNA]</scope>
    <source>
        <strain evidence="1 2">T3-2 S1-C</strain>
    </source>
</reference>
<protein>
    <submittedName>
        <fullName evidence="1">Uncharacterized protein</fullName>
    </submittedName>
</protein>
<dbReference type="AlphaFoldDB" id="A0A434AW03"/>
<dbReference type="EMBL" id="RJJX01000007">
    <property type="protein sequence ID" value="RUT78651.1"/>
    <property type="molecule type" value="Genomic_DNA"/>
</dbReference>
<sequence>MFVVLILLFSDKYSNNLNSPIPFLNQTVSKINFITYNWQFRFFLSKFHFNRLQTINFRF</sequence>
<keyword evidence="2" id="KW-1185">Reference proteome</keyword>
<name>A0A434AW03_9BACT</name>